<accession>A0A165DKH4</accession>
<evidence type="ECO:0000313" key="4">
    <source>
        <dbReference type="EMBL" id="KZT53010.1"/>
    </source>
</evidence>
<dbReference type="PROSITE" id="PS50003">
    <property type="entry name" value="PH_DOMAIN"/>
    <property type="match status" value="1"/>
</dbReference>
<keyword evidence="5" id="KW-1185">Reference proteome</keyword>
<feature type="compositionally biased region" description="Basic and acidic residues" evidence="1">
    <location>
        <begin position="415"/>
        <end position="445"/>
    </location>
</feature>
<dbReference type="PANTHER" id="PTHR10829:SF56">
    <property type="entry name" value="ADF-H DOMAIN-CONTAINING PROTEIN"/>
    <property type="match status" value="1"/>
</dbReference>
<feature type="compositionally biased region" description="Polar residues" evidence="1">
    <location>
        <begin position="212"/>
        <end position="233"/>
    </location>
</feature>
<evidence type="ECO:0000259" key="3">
    <source>
        <dbReference type="PROSITE" id="PS51263"/>
    </source>
</evidence>
<feature type="compositionally biased region" description="Polar residues" evidence="1">
    <location>
        <begin position="162"/>
        <end position="181"/>
    </location>
</feature>
<evidence type="ECO:0008006" key="6">
    <source>
        <dbReference type="Google" id="ProtNLM"/>
    </source>
</evidence>
<sequence>MSVDISDPSIPAAYNEVIGEAATDWLLMGYGDTNNKLTLYDTGSRGLEELRSHLGEEVLFGLLNVDGRILLLVYMPDNVSGVKRARALVHSRAVGNTFKAHDSVLTASRKSQVEEDDVREKLGLSLADLAKATIHGKSPRRSDAMPPTPPPSAPHMSTTSSDHQSPVQESRVLTSADQPPSSFDPRADHRMSSDSRTSSIQQSTTAAAHNQPPRNESPAQPRNVPGNSPNAVTSSLAPPSEASEATVVEDEAPPLPPKPEFVRRRSSTPASTGTNITSNGLPYQRQGTPQASSPILPNDMYSGPSDGSRLVARVPQALQSHSNNNLRVAPPQTEAQLQAAISRAKWQAEDQAAISPHSAQVPTRIDPVAYAEMERVKRENELRDKAHIGAEEQRRMELERARRLEAEQRLKMEEARRAAEARKNAEEAQRQSTRERERQEEEYRRQCQLQEAEQRRKQAEDDKRAQRERWTAERTALQGKFKQLQVAGKVMLTGWATHQVGVIWRRRYFELRPDCLLLFKNAEETTKPIGAMSTDNIEDIADARDELQLPHSLRVDFKGPEPAYFYCDSQQDKEVFVAALRQAARL</sequence>
<feature type="compositionally biased region" description="Low complexity" evidence="1">
    <location>
        <begin position="234"/>
        <end position="245"/>
    </location>
</feature>
<dbReference type="Gene3D" id="3.40.20.10">
    <property type="entry name" value="Severin"/>
    <property type="match status" value="1"/>
</dbReference>
<dbReference type="InterPro" id="IPR029006">
    <property type="entry name" value="ADF-H/Gelsolin-like_dom_sf"/>
</dbReference>
<gene>
    <name evidence="4" type="ORF">CALCODRAFT_501618</name>
</gene>
<feature type="compositionally biased region" description="Polar residues" evidence="1">
    <location>
        <begin position="267"/>
        <end position="295"/>
    </location>
</feature>
<dbReference type="SUPFAM" id="SSF55753">
    <property type="entry name" value="Actin depolymerizing proteins"/>
    <property type="match status" value="1"/>
</dbReference>
<evidence type="ECO:0000313" key="5">
    <source>
        <dbReference type="Proteomes" id="UP000076842"/>
    </source>
</evidence>
<dbReference type="STRING" id="1353952.A0A165DKH4"/>
<dbReference type="Proteomes" id="UP000076842">
    <property type="component" value="Unassembled WGS sequence"/>
</dbReference>
<dbReference type="InterPro" id="IPR001849">
    <property type="entry name" value="PH_domain"/>
</dbReference>
<dbReference type="GO" id="GO:0030864">
    <property type="term" value="C:cortical actin cytoskeleton"/>
    <property type="evidence" value="ECO:0007669"/>
    <property type="project" value="TreeGrafter"/>
</dbReference>
<dbReference type="GO" id="GO:0051015">
    <property type="term" value="F:actin filament binding"/>
    <property type="evidence" value="ECO:0007669"/>
    <property type="project" value="TreeGrafter"/>
</dbReference>
<dbReference type="SUPFAM" id="SSF50729">
    <property type="entry name" value="PH domain-like"/>
    <property type="match status" value="1"/>
</dbReference>
<dbReference type="GO" id="GO:0030427">
    <property type="term" value="C:site of polarized growth"/>
    <property type="evidence" value="ECO:0007669"/>
    <property type="project" value="TreeGrafter"/>
</dbReference>
<feature type="domain" description="ADF-H" evidence="3">
    <location>
        <begin position="2"/>
        <end position="123"/>
    </location>
</feature>
<dbReference type="Gene3D" id="2.30.29.30">
    <property type="entry name" value="Pleckstrin-homology domain (PH domain)/Phosphotyrosine-binding domain (PTB)"/>
    <property type="match status" value="1"/>
</dbReference>
<dbReference type="Pfam" id="PF00241">
    <property type="entry name" value="Cofilin_ADF"/>
    <property type="match status" value="1"/>
</dbReference>
<dbReference type="SMART" id="SM00233">
    <property type="entry name" value="PH"/>
    <property type="match status" value="1"/>
</dbReference>
<proteinExistence type="predicted"/>
<evidence type="ECO:0000256" key="1">
    <source>
        <dbReference type="SAM" id="MobiDB-lite"/>
    </source>
</evidence>
<dbReference type="OrthoDB" id="2123378at2759"/>
<reference evidence="4 5" key="1">
    <citation type="journal article" date="2016" name="Mol. Biol. Evol.">
        <title>Comparative Genomics of Early-Diverging Mushroom-Forming Fungi Provides Insights into the Origins of Lignocellulose Decay Capabilities.</title>
        <authorList>
            <person name="Nagy L.G."/>
            <person name="Riley R."/>
            <person name="Tritt A."/>
            <person name="Adam C."/>
            <person name="Daum C."/>
            <person name="Floudas D."/>
            <person name="Sun H."/>
            <person name="Yadav J.S."/>
            <person name="Pangilinan J."/>
            <person name="Larsson K.H."/>
            <person name="Matsuura K."/>
            <person name="Barry K."/>
            <person name="Labutti K."/>
            <person name="Kuo R."/>
            <person name="Ohm R.A."/>
            <person name="Bhattacharya S.S."/>
            <person name="Shirouzu T."/>
            <person name="Yoshinaga Y."/>
            <person name="Martin F.M."/>
            <person name="Grigoriev I.V."/>
            <person name="Hibbett D.S."/>
        </authorList>
    </citation>
    <scope>NUCLEOTIDE SEQUENCE [LARGE SCALE GENOMIC DNA]</scope>
    <source>
        <strain evidence="4 5">HHB12733</strain>
    </source>
</reference>
<feature type="compositionally biased region" description="Basic and acidic residues" evidence="1">
    <location>
        <begin position="452"/>
        <end position="470"/>
    </location>
</feature>
<dbReference type="PANTHER" id="PTHR10829">
    <property type="entry name" value="CORTACTIN AND DREBRIN"/>
    <property type="match status" value="1"/>
</dbReference>
<dbReference type="InParanoid" id="A0A165DKH4"/>
<dbReference type="Pfam" id="PF00169">
    <property type="entry name" value="PH"/>
    <property type="match status" value="1"/>
</dbReference>
<dbReference type="GO" id="GO:0030833">
    <property type="term" value="P:regulation of actin filament polymerization"/>
    <property type="evidence" value="ECO:0007669"/>
    <property type="project" value="TreeGrafter"/>
</dbReference>
<evidence type="ECO:0000259" key="2">
    <source>
        <dbReference type="PROSITE" id="PS50003"/>
    </source>
</evidence>
<dbReference type="InterPro" id="IPR002108">
    <property type="entry name" value="ADF-H"/>
</dbReference>
<dbReference type="PROSITE" id="PS51263">
    <property type="entry name" value="ADF_H"/>
    <property type="match status" value="1"/>
</dbReference>
<feature type="compositionally biased region" description="Low complexity" evidence="1">
    <location>
        <begin position="194"/>
        <end position="208"/>
    </location>
</feature>
<organism evidence="4 5">
    <name type="scientific">Calocera cornea HHB12733</name>
    <dbReference type="NCBI Taxonomy" id="1353952"/>
    <lineage>
        <taxon>Eukaryota</taxon>
        <taxon>Fungi</taxon>
        <taxon>Dikarya</taxon>
        <taxon>Basidiomycota</taxon>
        <taxon>Agaricomycotina</taxon>
        <taxon>Dacrymycetes</taxon>
        <taxon>Dacrymycetales</taxon>
        <taxon>Dacrymycetaceae</taxon>
        <taxon>Calocera</taxon>
    </lineage>
</organism>
<feature type="region of interest" description="Disordered" evidence="1">
    <location>
        <begin position="415"/>
        <end position="470"/>
    </location>
</feature>
<dbReference type="EMBL" id="KV424049">
    <property type="protein sequence ID" value="KZT53010.1"/>
    <property type="molecule type" value="Genomic_DNA"/>
</dbReference>
<feature type="region of interest" description="Disordered" evidence="1">
    <location>
        <begin position="132"/>
        <end position="297"/>
    </location>
</feature>
<dbReference type="GO" id="GO:0005884">
    <property type="term" value="C:actin filament"/>
    <property type="evidence" value="ECO:0007669"/>
    <property type="project" value="TreeGrafter"/>
</dbReference>
<dbReference type="AlphaFoldDB" id="A0A165DKH4"/>
<feature type="domain" description="PH" evidence="2">
    <location>
        <begin position="489"/>
        <end position="585"/>
    </location>
</feature>
<name>A0A165DKH4_9BASI</name>
<protein>
    <recommendedName>
        <fullName evidence="6">PH domain-containing protein</fullName>
    </recommendedName>
</protein>
<dbReference type="InterPro" id="IPR011993">
    <property type="entry name" value="PH-like_dom_sf"/>
</dbReference>